<proteinExistence type="predicted"/>
<dbReference type="Proteomes" id="UP000053244">
    <property type="component" value="Unassembled WGS sequence"/>
</dbReference>
<evidence type="ECO:0000256" key="1">
    <source>
        <dbReference type="SAM" id="Phobius"/>
    </source>
</evidence>
<keyword evidence="3" id="KW-1185">Reference proteome</keyword>
<comment type="caution">
    <text evidence="2">The sequence shown here is derived from an EMBL/GenBank/DDBJ whole genome shotgun (WGS) entry which is preliminary data.</text>
</comment>
<dbReference type="OrthoDB" id="3296259at2"/>
<organism evidence="2 3">
    <name type="scientific">Actinoplanes awajinensis subsp. mycoplanecinus</name>
    <dbReference type="NCBI Taxonomy" id="135947"/>
    <lineage>
        <taxon>Bacteria</taxon>
        <taxon>Bacillati</taxon>
        <taxon>Actinomycetota</taxon>
        <taxon>Actinomycetes</taxon>
        <taxon>Micromonosporales</taxon>
        <taxon>Micromonosporaceae</taxon>
        <taxon>Actinoplanes</taxon>
    </lineage>
</organism>
<evidence type="ECO:0000313" key="3">
    <source>
        <dbReference type="Proteomes" id="UP000053244"/>
    </source>
</evidence>
<protein>
    <submittedName>
        <fullName evidence="2">Uncharacterized protein</fullName>
    </submittedName>
</protein>
<keyword evidence="1" id="KW-1133">Transmembrane helix</keyword>
<name>A0A101JSQ4_9ACTN</name>
<reference evidence="2 3" key="1">
    <citation type="submission" date="2015-10" db="EMBL/GenBank/DDBJ databases">
        <authorList>
            <person name="Gilbert D.G."/>
        </authorList>
    </citation>
    <scope>NUCLEOTIDE SEQUENCE [LARGE SCALE GENOMIC DNA]</scope>
    <source>
        <strain evidence="2 3">NRRL B-16712</strain>
    </source>
</reference>
<dbReference type="Pfam" id="PF19744">
    <property type="entry name" value="DUF6232"/>
    <property type="match status" value="1"/>
</dbReference>
<gene>
    <name evidence="2" type="ORF">ADL15_19975</name>
</gene>
<accession>A0A101JSQ4</accession>
<dbReference type="InterPro" id="IPR045629">
    <property type="entry name" value="DUF6232"/>
</dbReference>
<keyword evidence="1" id="KW-0812">Transmembrane</keyword>
<sequence length="148" mass="16421">MSTRGNRTYYRGSDAEVTEALFTWHTSPESLSFAIADLRHVGLVQSPARTRPYAPHLAGGALLAVAAAWTLLADPTLYVFGFLAISGPLIAFFWRQPRRWELHAQYHGVAVVLYSSSDVRVFNQVGRALRRAMEDGRRTPWGYGLAAA</sequence>
<keyword evidence="1" id="KW-0472">Membrane</keyword>
<feature type="transmembrane region" description="Helical" evidence="1">
    <location>
        <begin position="53"/>
        <end position="71"/>
    </location>
</feature>
<evidence type="ECO:0000313" key="2">
    <source>
        <dbReference type="EMBL" id="KUL32311.1"/>
    </source>
</evidence>
<dbReference type="RefSeq" id="WP_067693149.1">
    <property type="nucleotide sequence ID" value="NZ_LLZH01000178.1"/>
</dbReference>
<feature type="transmembrane region" description="Helical" evidence="1">
    <location>
        <begin position="77"/>
        <end position="94"/>
    </location>
</feature>
<dbReference type="AlphaFoldDB" id="A0A101JSQ4"/>
<dbReference type="EMBL" id="LLZH01000178">
    <property type="protein sequence ID" value="KUL32311.1"/>
    <property type="molecule type" value="Genomic_DNA"/>
</dbReference>